<evidence type="ECO:0000313" key="5">
    <source>
        <dbReference type="EMBL" id="CAI7998696.1"/>
    </source>
</evidence>
<dbReference type="NCBIfam" id="NF001099">
    <property type="entry name" value="PRK00132.1"/>
    <property type="match status" value="1"/>
</dbReference>
<comment type="caution">
    <text evidence="5">The sequence shown here is derived from an EMBL/GenBank/DDBJ whole genome shotgun (WGS) entry which is preliminary data.</text>
</comment>
<dbReference type="PANTHER" id="PTHR21569">
    <property type="entry name" value="RIBOSOMAL PROTEIN S9"/>
    <property type="match status" value="1"/>
</dbReference>
<dbReference type="InterPro" id="IPR014721">
    <property type="entry name" value="Ribsml_uS5_D2-typ_fold_subgr"/>
</dbReference>
<evidence type="ECO:0000256" key="1">
    <source>
        <dbReference type="ARBA" id="ARBA00005251"/>
    </source>
</evidence>
<dbReference type="GO" id="GO:0022627">
    <property type="term" value="C:cytosolic small ribosomal subunit"/>
    <property type="evidence" value="ECO:0007669"/>
    <property type="project" value="TreeGrafter"/>
</dbReference>
<dbReference type="InterPro" id="IPR000754">
    <property type="entry name" value="Ribosomal_uS9"/>
</dbReference>
<comment type="similarity">
    <text evidence="1 4">Belongs to the universal ribosomal protein uS9 family.</text>
</comment>
<dbReference type="PROSITE" id="PS00360">
    <property type="entry name" value="RIBOSOMAL_S9"/>
    <property type="match status" value="1"/>
</dbReference>
<dbReference type="Pfam" id="PF00380">
    <property type="entry name" value="Ribosomal_S9"/>
    <property type="match status" value="1"/>
</dbReference>
<name>A0AA35QZS7_GEOBA</name>
<dbReference type="SUPFAM" id="SSF54211">
    <property type="entry name" value="Ribosomal protein S5 domain 2-like"/>
    <property type="match status" value="1"/>
</dbReference>
<protein>
    <submittedName>
        <fullName evidence="5">30S ribosomal protein S9</fullName>
    </submittedName>
</protein>
<dbReference type="GO" id="GO:0003723">
    <property type="term" value="F:RNA binding"/>
    <property type="evidence" value="ECO:0007669"/>
    <property type="project" value="TreeGrafter"/>
</dbReference>
<evidence type="ECO:0000256" key="3">
    <source>
        <dbReference type="ARBA" id="ARBA00023274"/>
    </source>
</evidence>
<reference evidence="5" key="1">
    <citation type="submission" date="2023-03" db="EMBL/GenBank/DDBJ databases">
        <authorList>
            <person name="Steffen K."/>
            <person name="Cardenas P."/>
        </authorList>
    </citation>
    <scope>NUCLEOTIDE SEQUENCE</scope>
</reference>
<dbReference type="EMBL" id="CASHTH010000353">
    <property type="protein sequence ID" value="CAI7998696.1"/>
    <property type="molecule type" value="Genomic_DNA"/>
</dbReference>
<dbReference type="Proteomes" id="UP001174909">
    <property type="component" value="Unassembled WGS sequence"/>
</dbReference>
<keyword evidence="3 4" id="KW-0687">Ribonucleoprotein</keyword>
<dbReference type="InterPro" id="IPR023035">
    <property type="entry name" value="Ribosomal_uS9_bac/plastid"/>
</dbReference>
<keyword evidence="2 4" id="KW-0689">Ribosomal protein</keyword>
<dbReference type="InterPro" id="IPR020574">
    <property type="entry name" value="Ribosomal_uS9_CS"/>
</dbReference>
<dbReference type="PANTHER" id="PTHR21569:SF1">
    <property type="entry name" value="SMALL RIBOSOMAL SUBUNIT PROTEIN US9M"/>
    <property type="match status" value="1"/>
</dbReference>
<dbReference type="GO" id="GO:0006412">
    <property type="term" value="P:translation"/>
    <property type="evidence" value="ECO:0007669"/>
    <property type="project" value="InterPro"/>
</dbReference>
<evidence type="ECO:0000313" key="6">
    <source>
        <dbReference type="Proteomes" id="UP001174909"/>
    </source>
</evidence>
<dbReference type="HAMAP" id="MF_00532_B">
    <property type="entry name" value="Ribosomal_uS9_B"/>
    <property type="match status" value="1"/>
</dbReference>
<gene>
    <name evidence="5" type="ORF">GBAR_LOCUS2504</name>
</gene>
<dbReference type="Gene3D" id="3.30.230.10">
    <property type="match status" value="1"/>
</dbReference>
<evidence type="ECO:0000256" key="4">
    <source>
        <dbReference type="RuleBase" id="RU003815"/>
    </source>
</evidence>
<dbReference type="GO" id="GO:0003735">
    <property type="term" value="F:structural constituent of ribosome"/>
    <property type="evidence" value="ECO:0007669"/>
    <property type="project" value="InterPro"/>
</dbReference>
<dbReference type="AlphaFoldDB" id="A0AA35QZS7"/>
<keyword evidence="6" id="KW-1185">Reference proteome</keyword>
<evidence type="ECO:0000256" key="2">
    <source>
        <dbReference type="ARBA" id="ARBA00022980"/>
    </source>
</evidence>
<dbReference type="InterPro" id="IPR020568">
    <property type="entry name" value="Ribosomal_Su5_D2-typ_SF"/>
</dbReference>
<sequence>MTTDNENHYYYGTGRRKSSIARVRLYNRAGGVTLNGKPLNEVISVDEWLSDALMPLNVTDLAGKVTVVAKTHGGGVHGQAVAFSHGLSRALVSFDPELRSALKTYKLLTRDSRMRESKKYGLKRARKAPQYTKR</sequence>
<accession>A0AA35QZS7</accession>
<proteinExistence type="inferred from homology"/>
<organism evidence="5 6">
    <name type="scientific">Geodia barretti</name>
    <name type="common">Barrett's horny sponge</name>
    <dbReference type="NCBI Taxonomy" id="519541"/>
    <lineage>
        <taxon>Eukaryota</taxon>
        <taxon>Metazoa</taxon>
        <taxon>Porifera</taxon>
        <taxon>Demospongiae</taxon>
        <taxon>Heteroscleromorpha</taxon>
        <taxon>Tetractinellida</taxon>
        <taxon>Astrophorina</taxon>
        <taxon>Geodiidae</taxon>
        <taxon>Geodia</taxon>
    </lineage>
</organism>